<dbReference type="InterPro" id="IPR001929">
    <property type="entry name" value="Germin"/>
</dbReference>
<accession>A0AA39GKB7</accession>
<evidence type="ECO:0000259" key="7">
    <source>
        <dbReference type="SMART" id="SM00835"/>
    </source>
</evidence>
<evidence type="ECO:0000313" key="8">
    <source>
        <dbReference type="EMBL" id="KAK0388544.1"/>
    </source>
</evidence>
<dbReference type="InterPro" id="IPR006045">
    <property type="entry name" value="Cupin_1"/>
</dbReference>
<name>A0AA39GKB7_SARSR</name>
<dbReference type="Proteomes" id="UP001175261">
    <property type="component" value="Unassembled WGS sequence"/>
</dbReference>
<sequence>MRMPTFAAAMMLLTAASPLAPIANTLMARSSIDDNFVSPFDSNTPSSPAISAARAALEHAKTYTERQNALIPNPPDATNYTFTFINNTVHKNTGGTIALGTRVNFPALFGTEVAQAIGWVNPCGLNVPHSHPRANEWLTVVLGKLVGGFVLESSSDSNGDVVGQPDAVSKPLPLVNVTMNPFTGMLFPRGQTHWQFNPTCEPAVFTAAFDSSDPGRLQVARNFFSNYPDEIIEQSLGDLEILSGKDIDKIRHSIPDAYAIVMEECAKRCNLLGNAE</sequence>
<dbReference type="EMBL" id="JAPDFR010000003">
    <property type="protein sequence ID" value="KAK0388544.1"/>
    <property type="molecule type" value="Genomic_DNA"/>
</dbReference>
<dbReference type="Pfam" id="PF00190">
    <property type="entry name" value="Cupin_1"/>
    <property type="match status" value="1"/>
</dbReference>
<dbReference type="SUPFAM" id="SSF51182">
    <property type="entry name" value="RmlC-like cupins"/>
    <property type="match status" value="1"/>
</dbReference>
<evidence type="ECO:0000256" key="1">
    <source>
        <dbReference type="ARBA" id="ARBA00004613"/>
    </source>
</evidence>
<dbReference type="CDD" id="cd02241">
    <property type="entry name" value="cupin_OxOx"/>
    <property type="match status" value="1"/>
</dbReference>
<feature type="chain" id="PRO_5041454998" description="Cupin type-1 domain-containing protein" evidence="6">
    <location>
        <begin position="19"/>
        <end position="276"/>
    </location>
</feature>
<keyword evidence="4" id="KW-0479">Metal-binding</keyword>
<keyword evidence="3" id="KW-0964">Secreted</keyword>
<dbReference type="InterPro" id="IPR011051">
    <property type="entry name" value="RmlC_Cupin_sf"/>
</dbReference>
<dbReference type="GO" id="GO:0005576">
    <property type="term" value="C:extracellular region"/>
    <property type="evidence" value="ECO:0007669"/>
    <property type="project" value="UniProtKB-SubCell"/>
</dbReference>
<evidence type="ECO:0000256" key="6">
    <source>
        <dbReference type="SAM" id="SignalP"/>
    </source>
</evidence>
<evidence type="ECO:0000256" key="3">
    <source>
        <dbReference type="ARBA" id="ARBA00022525"/>
    </source>
</evidence>
<evidence type="ECO:0000256" key="4">
    <source>
        <dbReference type="ARBA" id="ARBA00022723"/>
    </source>
</evidence>
<proteinExistence type="inferred from homology"/>
<evidence type="ECO:0000256" key="5">
    <source>
        <dbReference type="ARBA" id="ARBA00023211"/>
    </source>
</evidence>
<reference evidence="8" key="1">
    <citation type="submission" date="2022-10" db="EMBL/GenBank/DDBJ databases">
        <title>Determination and structural analysis of whole genome sequence of Sarocladium strictum F4-1.</title>
        <authorList>
            <person name="Hu L."/>
            <person name="Jiang Y."/>
        </authorList>
    </citation>
    <scope>NUCLEOTIDE SEQUENCE</scope>
    <source>
        <strain evidence="8">F4-1</strain>
    </source>
</reference>
<organism evidence="8 9">
    <name type="scientific">Sarocladium strictum</name>
    <name type="common">Black bundle disease fungus</name>
    <name type="synonym">Acremonium strictum</name>
    <dbReference type="NCBI Taxonomy" id="5046"/>
    <lineage>
        <taxon>Eukaryota</taxon>
        <taxon>Fungi</taxon>
        <taxon>Dikarya</taxon>
        <taxon>Ascomycota</taxon>
        <taxon>Pezizomycotina</taxon>
        <taxon>Sordariomycetes</taxon>
        <taxon>Hypocreomycetidae</taxon>
        <taxon>Hypocreales</taxon>
        <taxon>Sarocladiaceae</taxon>
        <taxon>Sarocladium</taxon>
    </lineage>
</organism>
<feature type="domain" description="Cupin type-1" evidence="7">
    <location>
        <begin position="80"/>
        <end position="248"/>
    </location>
</feature>
<keyword evidence="9" id="KW-1185">Reference proteome</keyword>
<dbReference type="PANTHER" id="PTHR31238">
    <property type="entry name" value="GERMIN-LIKE PROTEIN SUBFAMILY 3 MEMBER 3"/>
    <property type="match status" value="1"/>
</dbReference>
<dbReference type="Gene3D" id="2.60.120.10">
    <property type="entry name" value="Jelly Rolls"/>
    <property type="match status" value="1"/>
</dbReference>
<dbReference type="AlphaFoldDB" id="A0AA39GKB7"/>
<evidence type="ECO:0000256" key="2">
    <source>
        <dbReference type="ARBA" id="ARBA00007456"/>
    </source>
</evidence>
<comment type="subcellular location">
    <subcellularLocation>
        <location evidence="1">Secreted</location>
    </subcellularLocation>
</comment>
<feature type="signal peptide" evidence="6">
    <location>
        <begin position="1"/>
        <end position="18"/>
    </location>
</feature>
<dbReference type="SMART" id="SM00835">
    <property type="entry name" value="Cupin_1"/>
    <property type="match status" value="1"/>
</dbReference>
<comment type="caution">
    <text evidence="8">The sequence shown here is derived from an EMBL/GenBank/DDBJ whole genome shotgun (WGS) entry which is preliminary data.</text>
</comment>
<comment type="similarity">
    <text evidence="2">Belongs to the germin family.</text>
</comment>
<protein>
    <recommendedName>
        <fullName evidence="7">Cupin type-1 domain-containing protein</fullName>
    </recommendedName>
</protein>
<keyword evidence="6" id="KW-0732">Signal</keyword>
<gene>
    <name evidence="8" type="ORF">NLU13_4787</name>
</gene>
<keyword evidence="5" id="KW-0464">Manganese</keyword>
<dbReference type="GO" id="GO:0030145">
    <property type="term" value="F:manganese ion binding"/>
    <property type="evidence" value="ECO:0007669"/>
    <property type="project" value="InterPro"/>
</dbReference>
<evidence type="ECO:0000313" key="9">
    <source>
        <dbReference type="Proteomes" id="UP001175261"/>
    </source>
</evidence>
<dbReference type="InterPro" id="IPR014710">
    <property type="entry name" value="RmlC-like_jellyroll"/>
</dbReference>